<dbReference type="InterPro" id="IPR041679">
    <property type="entry name" value="DNA2/NAM7-like_C"/>
</dbReference>
<feature type="domain" description="DNA2/NAM7 helicase-like C-terminal" evidence="5">
    <location>
        <begin position="621"/>
        <end position="747"/>
    </location>
</feature>
<protein>
    <submittedName>
        <fullName evidence="6">P-loop containing nucleoside triphosphate hydrolase protein</fullName>
    </submittedName>
</protein>
<dbReference type="OrthoDB" id="6513042at2759"/>
<keyword evidence="3" id="KW-0347">Helicase</keyword>
<evidence type="ECO:0000256" key="4">
    <source>
        <dbReference type="ARBA" id="ARBA00022840"/>
    </source>
</evidence>
<evidence type="ECO:0000259" key="5">
    <source>
        <dbReference type="Pfam" id="PF13087"/>
    </source>
</evidence>
<evidence type="ECO:0000256" key="2">
    <source>
        <dbReference type="ARBA" id="ARBA00022801"/>
    </source>
</evidence>
<name>A0A8H6HX91_9AGAR</name>
<dbReference type="Pfam" id="PF13087">
    <property type="entry name" value="AAA_12"/>
    <property type="match status" value="1"/>
</dbReference>
<keyword evidence="4" id="KW-0067">ATP-binding</keyword>
<evidence type="ECO:0000256" key="3">
    <source>
        <dbReference type="ARBA" id="ARBA00022806"/>
    </source>
</evidence>
<dbReference type="GO" id="GO:0016787">
    <property type="term" value="F:hydrolase activity"/>
    <property type="evidence" value="ECO:0007669"/>
    <property type="project" value="UniProtKB-KW"/>
</dbReference>
<evidence type="ECO:0000313" key="7">
    <source>
        <dbReference type="Proteomes" id="UP000521943"/>
    </source>
</evidence>
<dbReference type="SUPFAM" id="SSF52540">
    <property type="entry name" value="P-loop containing nucleoside triphosphate hydrolases"/>
    <property type="match status" value="1"/>
</dbReference>
<dbReference type="EMBL" id="JACGCI010000036">
    <property type="protein sequence ID" value="KAF6754027.1"/>
    <property type="molecule type" value="Genomic_DNA"/>
</dbReference>
<feature type="non-terminal residue" evidence="6">
    <location>
        <position position="1"/>
    </location>
</feature>
<sequence length="747" mass="84331">MGTPHTTLPFPCPLPPFRGRKLQIDVPFRSLRSSFSIMVGQIHFVTYVSQNILKGPNYPAKLETRSFPRQRAGDAVQFLLDGQISWRESAIPVGITLDQDQSQQITAIGLCTSTRAAAIAIDPTSLRDLNLMPNDKPFTTLMSGKGRFVAKHAVVGEEEEYMNSFVLVGFDFARVAVLVRKYVGVDVRGVDLGSLVSPEALAPWSPGRMVNGKVDQNANAATVNRCWDQRFDQEAFFMRAWLSNCVAERCRSEVTAATQADTKALNFKELQCVQDMVAEAFWIEQLRPNNVLTEVSDIRIRKDGAVELHNERYKSRVRRSERQVLVLVASDGSEHRTRARAVQGKTTTLHKVQWSTKFKSAAIIGRQDSTTSERRADHLLLSVLQRKKTFQDSPFIRLFWFPTWKKFRPPDDTAALNPKVTEQVIRMANLNASQAKVVEMAGSSQRCVLVHGPPGTGKTTTIAAISRIWDLHDCPVWIVAHSNVAVKNIALALHKRDVDFKILVAKEFYEEWHEHLYEAISAKVIRSDTLPATPRELEALIGGSCIVLSTLGMLSNPALEERGVFKEVPVERLIVDEASQIRIFEFLHLFERFRDLEKMFFFGDPQQLPPHNSENIRGMKTVFDLLHLNGPERCFLLNIQYRMPVALGSFISTHVYDGKLNSSHHDTSSSCLSFVNVPHPHGEETKEGTGWKNDGEAHTVVRLIKEYYRHLDFAVITPYDGQRGQIVKLLKADGLPWEEVYNIDSFQ</sequence>
<keyword evidence="1" id="KW-0547">Nucleotide-binding</keyword>
<evidence type="ECO:0000256" key="1">
    <source>
        <dbReference type="ARBA" id="ARBA00022741"/>
    </source>
</evidence>
<organism evidence="6 7">
    <name type="scientific">Ephemerocybe angulata</name>
    <dbReference type="NCBI Taxonomy" id="980116"/>
    <lineage>
        <taxon>Eukaryota</taxon>
        <taxon>Fungi</taxon>
        <taxon>Dikarya</taxon>
        <taxon>Basidiomycota</taxon>
        <taxon>Agaricomycotina</taxon>
        <taxon>Agaricomycetes</taxon>
        <taxon>Agaricomycetidae</taxon>
        <taxon>Agaricales</taxon>
        <taxon>Agaricineae</taxon>
        <taxon>Psathyrellaceae</taxon>
        <taxon>Ephemerocybe</taxon>
    </lineage>
</organism>
<accession>A0A8H6HX91</accession>
<proteinExistence type="predicted"/>
<dbReference type="PANTHER" id="PTHR43788">
    <property type="entry name" value="DNA2/NAM7 HELICASE FAMILY MEMBER"/>
    <property type="match status" value="1"/>
</dbReference>
<comment type="caution">
    <text evidence="6">The sequence shown here is derived from an EMBL/GenBank/DDBJ whole genome shotgun (WGS) entry which is preliminary data.</text>
</comment>
<dbReference type="GO" id="GO:0005524">
    <property type="term" value="F:ATP binding"/>
    <property type="evidence" value="ECO:0007669"/>
    <property type="project" value="UniProtKB-KW"/>
</dbReference>
<dbReference type="Gene3D" id="3.40.50.300">
    <property type="entry name" value="P-loop containing nucleotide triphosphate hydrolases"/>
    <property type="match status" value="2"/>
</dbReference>
<evidence type="ECO:0000313" key="6">
    <source>
        <dbReference type="EMBL" id="KAF6754027.1"/>
    </source>
</evidence>
<dbReference type="AlphaFoldDB" id="A0A8H6HX91"/>
<reference evidence="6 7" key="1">
    <citation type="submission" date="2020-07" db="EMBL/GenBank/DDBJ databases">
        <title>Comparative genomics of pyrophilous fungi reveals a link between fire events and developmental genes.</title>
        <authorList>
            <consortium name="DOE Joint Genome Institute"/>
            <person name="Steindorff A.S."/>
            <person name="Carver A."/>
            <person name="Calhoun S."/>
            <person name="Stillman K."/>
            <person name="Liu H."/>
            <person name="Lipzen A."/>
            <person name="Pangilinan J."/>
            <person name="Labutti K."/>
            <person name="Bruns T.D."/>
            <person name="Grigoriev I.V."/>
        </authorList>
    </citation>
    <scope>NUCLEOTIDE SEQUENCE [LARGE SCALE GENOMIC DNA]</scope>
    <source>
        <strain evidence="6 7">CBS 144469</strain>
    </source>
</reference>
<gene>
    <name evidence="6" type="ORF">DFP72DRAFT_1126858</name>
</gene>
<dbReference type="PANTHER" id="PTHR43788:SF8">
    <property type="entry name" value="DNA-BINDING PROTEIN SMUBP-2"/>
    <property type="match status" value="1"/>
</dbReference>
<dbReference type="Proteomes" id="UP000521943">
    <property type="component" value="Unassembled WGS sequence"/>
</dbReference>
<dbReference type="GO" id="GO:0043139">
    <property type="term" value="F:5'-3' DNA helicase activity"/>
    <property type="evidence" value="ECO:0007669"/>
    <property type="project" value="TreeGrafter"/>
</dbReference>
<keyword evidence="7" id="KW-1185">Reference proteome</keyword>
<dbReference type="Pfam" id="PF13604">
    <property type="entry name" value="AAA_30"/>
    <property type="match status" value="1"/>
</dbReference>
<keyword evidence="2 6" id="KW-0378">Hydrolase</keyword>
<dbReference type="InterPro" id="IPR050534">
    <property type="entry name" value="Coronavir_polyprotein_1ab"/>
</dbReference>
<dbReference type="InterPro" id="IPR027417">
    <property type="entry name" value="P-loop_NTPase"/>
</dbReference>